<evidence type="ECO:0000259" key="11">
    <source>
        <dbReference type="Pfam" id="PF21088"/>
    </source>
</evidence>
<dbReference type="SUPFAM" id="SSF50182">
    <property type="entry name" value="Sm-like ribonucleoproteins"/>
    <property type="match status" value="1"/>
</dbReference>
<dbReference type="InterPro" id="IPR011066">
    <property type="entry name" value="MscS_channel_C_sf"/>
</dbReference>
<dbReference type="Pfam" id="PF21082">
    <property type="entry name" value="MS_channel_3rd"/>
    <property type="match status" value="1"/>
</dbReference>
<evidence type="ECO:0000259" key="10">
    <source>
        <dbReference type="Pfam" id="PF21082"/>
    </source>
</evidence>
<dbReference type="InterPro" id="IPR049278">
    <property type="entry name" value="MS_channel_C"/>
</dbReference>
<evidence type="ECO:0000256" key="5">
    <source>
        <dbReference type="ARBA" id="ARBA00022989"/>
    </source>
</evidence>
<dbReference type="RefSeq" id="WP_236864083.1">
    <property type="nucleotide sequence ID" value="NZ_BAABAZ010000005.1"/>
</dbReference>
<feature type="region of interest" description="Disordered" evidence="7">
    <location>
        <begin position="315"/>
        <end position="352"/>
    </location>
</feature>
<protein>
    <submittedName>
        <fullName evidence="12">Mechanosensitive ion channel family protein</fullName>
    </submittedName>
</protein>
<proteinExistence type="inferred from homology"/>
<dbReference type="Gene3D" id="2.30.30.60">
    <property type="match status" value="1"/>
</dbReference>
<evidence type="ECO:0000256" key="2">
    <source>
        <dbReference type="ARBA" id="ARBA00008017"/>
    </source>
</evidence>
<evidence type="ECO:0000313" key="12">
    <source>
        <dbReference type="EMBL" id="GAA4284001.1"/>
    </source>
</evidence>
<gene>
    <name evidence="12" type="ORF">GCM10022261_15320</name>
</gene>
<evidence type="ECO:0000256" key="3">
    <source>
        <dbReference type="ARBA" id="ARBA00022475"/>
    </source>
</evidence>
<keyword evidence="3" id="KW-1003">Cell membrane</keyword>
<feature type="transmembrane region" description="Helical" evidence="8">
    <location>
        <begin position="101"/>
        <end position="123"/>
    </location>
</feature>
<keyword evidence="5 8" id="KW-1133">Transmembrane helix</keyword>
<dbReference type="PANTHER" id="PTHR30460:SF0">
    <property type="entry name" value="MODERATE CONDUCTANCE MECHANOSENSITIVE CHANNEL YBIO"/>
    <property type="match status" value="1"/>
</dbReference>
<feature type="domain" description="Mechanosensitive ion channel transmembrane helices 2/3" evidence="11">
    <location>
        <begin position="109"/>
        <end position="148"/>
    </location>
</feature>
<sequence>MQTPSSQVREAVTDTVEKTAQFDYWAFILGTPLRVTVIVVAAFIINAVARRLIRRFSHSIADGSTARPNKTKKFSAAERVVDPQGQDPVVQARRAQRARTVGSMLSSVATIIISTLAILMVLTELGFNLGPVLASAGIAGVAIGFGAQALVKDYLSGLFIVVEDQYGIGDTVDLGEAIGEVEEVGLRTTRVRGIDGTLWHVRNGEILRVGNMSQGWARAVMDIPVPYNTDRQSIDSAIQDTVTVIRRRPEIAKAILEEPEIWGVQDMTGEAVTIRAVVKTEPNQQWAVARAFRAALKHQLDKRGIFLPPTQQAVLRTSPDPVQRTKTTESDRVDAESEEAAESVGSGTRSGG</sequence>
<evidence type="ECO:0000256" key="7">
    <source>
        <dbReference type="SAM" id="MobiDB-lite"/>
    </source>
</evidence>
<evidence type="ECO:0000256" key="4">
    <source>
        <dbReference type="ARBA" id="ARBA00022692"/>
    </source>
</evidence>
<keyword evidence="4 8" id="KW-0812">Transmembrane</keyword>
<comment type="subcellular location">
    <subcellularLocation>
        <location evidence="1">Cell membrane</location>
        <topology evidence="1">Multi-pass membrane protein</topology>
    </subcellularLocation>
</comment>
<dbReference type="Pfam" id="PF00924">
    <property type="entry name" value="MS_channel_2nd"/>
    <property type="match status" value="1"/>
</dbReference>
<name>A0ABP8EJ60_9MICO</name>
<dbReference type="InterPro" id="IPR011014">
    <property type="entry name" value="MscS_channel_TM-2"/>
</dbReference>
<dbReference type="InterPro" id="IPR006685">
    <property type="entry name" value="MscS_channel_2nd"/>
</dbReference>
<feature type="compositionally biased region" description="Basic and acidic residues" evidence="7">
    <location>
        <begin position="326"/>
        <end position="335"/>
    </location>
</feature>
<keyword evidence="6 8" id="KW-0472">Membrane</keyword>
<accession>A0ABP8EJ60</accession>
<evidence type="ECO:0000256" key="1">
    <source>
        <dbReference type="ARBA" id="ARBA00004651"/>
    </source>
</evidence>
<organism evidence="12 13">
    <name type="scientific">Brevibacterium daeguense</name>
    <dbReference type="NCBI Taxonomy" id="909936"/>
    <lineage>
        <taxon>Bacteria</taxon>
        <taxon>Bacillati</taxon>
        <taxon>Actinomycetota</taxon>
        <taxon>Actinomycetes</taxon>
        <taxon>Micrococcales</taxon>
        <taxon>Brevibacteriaceae</taxon>
        <taxon>Brevibacterium</taxon>
    </lineage>
</organism>
<evidence type="ECO:0000259" key="9">
    <source>
        <dbReference type="Pfam" id="PF00924"/>
    </source>
</evidence>
<dbReference type="EMBL" id="BAABAZ010000005">
    <property type="protein sequence ID" value="GAA4284001.1"/>
    <property type="molecule type" value="Genomic_DNA"/>
</dbReference>
<dbReference type="PANTHER" id="PTHR30460">
    <property type="entry name" value="MODERATE CONDUCTANCE MECHANOSENSITIVE CHANNEL YBIO"/>
    <property type="match status" value="1"/>
</dbReference>
<dbReference type="SUPFAM" id="SSF82861">
    <property type="entry name" value="Mechanosensitive channel protein MscS (YggB), transmembrane region"/>
    <property type="match status" value="1"/>
</dbReference>
<dbReference type="SUPFAM" id="SSF82689">
    <property type="entry name" value="Mechanosensitive channel protein MscS (YggB), C-terminal domain"/>
    <property type="match status" value="1"/>
</dbReference>
<feature type="transmembrane region" description="Helical" evidence="8">
    <location>
        <begin position="24"/>
        <end position="49"/>
    </location>
</feature>
<keyword evidence="13" id="KW-1185">Reference proteome</keyword>
<comment type="caution">
    <text evidence="12">The sequence shown here is derived from an EMBL/GenBank/DDBJ whole genome shotgun (WGS) entry which is preliminary data.</text>
</comment>
<evidence type="ECO:0000256" key="8">
    <source>
        <dbReference type="SAM" id="Phobius"/>
    </source>
</evidence>
<reference evidence="13" key="1">
    <citation type="journal article" date="2019" name="Int. J. Syst. Evol. Microbiol.">
        <title>The Global Catalogue of Microorganisms (GCM) 10K type strain sequencing project: providing services to taxonomists for standard genome sequencing and annotation.</title>
        <authorList>
            <consortium name="The Broad Institute Genomics Platform"/>
            <consortium name="The Broad Institute Genome Sequencing Center for Infectious Disease"/>
            <person name="Wu L."/>
            <person name="Ma J."/>
        </authorList>
    </citation>
    <scope>NUCLEOTIDE SEQUENCE [LARGE SCALE GENOMIC DNA]</scope>
    <source>
        <strain evidence="13">JCM 17458</strain>
    </source>
</reference>
<evidence type="ECO:0000313" key="13">
    <source>
        <dbReference type="Proteomes" id="UP001501586"/>
    </source>
</evidence>
<dbReference type="Gene3D" id="3.30.70.100">
    <property type="match status" value="1"/>
</dbReference>
<evidence type="ECO:0000256" key="6">
    <source>
        <dbReference type="ARBA" id="ARBA00023136"/>
    </source>
</evidence>
<dbReference type="InterPro" id="IPR023408">
    <property type="entry name" value="MscS_beta-dom_sf"/>
</dbReference>
<dbReference type="Gene3D" id="1.10.287.1260">
    <property type="match status" value="1"/>
</dbReference>
<dbReference type="InterPro" id="IPR049142">
    <property type="entry name" value="MS_channel_1st"/>
</dbReference>
<dbReference type="InterPro" id="IPR010920">
    <property type="entry name" value="LSM_dom_sf"/>
</dbReference>
<feature type="domain" description="Mechanosensitive ion channel MscS" evidence="9">
    <location>
        <begin position="150"/>
        <end position="213"/>
    </location>
</feature>
<comment type="similarity">
    <text evidence="2">Belongs to the MscS (TC 1.A.23) family.</text>
</comment>
<dbReference type="InterPro" id="IPR045276">
    <property type="entry name" value="YbiO_bact"/>
</dbReference>
<feature type="domain" description="Mechanosensitive ion channel MscS C-terminal" evidence="10">
    <location>
        <begin position="220"/>
        <end position="305"/>
    </location>
</feature>
<dbReference type="Pfam" id="PF21088">
    <property type="entry name" value="MS_channel_1st"/>
    <property type="match status" value="1"/>
</dbReference>
<feature type="compositionally biased region" description="Low complexity" evidence="7">
    <location>
        <begin position="342"/>
        <end position="352"/>
    </location>
</feature>
<dbReference type="Proteomes" id="UP001501586">
    <property type="component" value="Unassembled WGS sequence"/>
</dbReference>